<keyword evidence="3" id="KW-1185">Reference proteome</keyword>
<feature type="transmembrane region" description="Helical" evidence="1">
    <location>
        <begin position="741"/>
        <end position="762"/>
    </location>
</feature>
<dbReference type="RefSeq" id="WP_345564325.1">
    <property type="nucleotide sequence ID" value="NZ_BAABDQ010000008.1"/>
</dbReference>
<comment type="caution">
    <text evidence="2">The sequence shown here is derived from an EMBL/GenBank/DDBJ whole genome shotgun (WGS) entry which is preliminary data.</text>
</comment>
<feature type="transmembrane region" description="Helical" evidence="1">
    <location>
        <begin position="12"/>
        <end position="29"/>
    </location>
</feature>
<accession>A0ABP6WYF6</accession>
<evidence type="ECO:0008006" key="4">
    <source>
        <dbReference type="Google" id="ProtNLM"/>
    </source>
</evidence>
<proteinExistence type="predicted"/>
<keyword evidence="1" id="KW-0472">Membrane</keyword>
<keyword evidence="1" id="KW-0812">Transmembrane</keyword>
<feature type="transmembrane region" description="Helical" evidence="1">
    <location>
        <begin position="848"/>
        <end position="864"/>
    </location>
</feature>
<reference evidence="3" key="1">
    <citation type="journal article" date="2019" name="Int. J. Syst. Evol. Microbiol.">
        <title>The Global Catalogue of Microorganisms (GCM) 10K type strain sequencing project: providing services to taxonomists for standard genome sequencing and annotation.</title>
        <authorList>
            <consortium name="The Broad Institute Genomics Platform"/>
            <consortium name="The Broad Institute Genome Sequencing Center for Infectious Disease"/>
            <person name="Wu L."/>
            <person name="Ma J."/>
        </authorList>
    </citation>
    <scope>NUCLEOTIDE SEQUENCE [LARGE SCALE GENOMIC DNA]</scope>
    <source>
        <strain evidence="3">JCM 17326</strain>
    </source>
</reference>
<evidence type="ECO:0000313" key="3">
    <source>
        <dbReference type="Proteomes" id="UP001500630"/>
    </source>
</evidence>
<evidence type="ECO:0000256" key="1">
    <source>
        <dbReference type="SAM" id="Phobius"/>
    </source>
</evidence>
<feature type="transmembrane region" description="Helical" evidence="1">
    <location>
        <begin position="691"/>
        <end position="708"/>
    </location>
</feature>
<organism evidence="2 3">
    <name type="scientific">Nonomuraea rosea</name>
    <dbReference type="NCBI Taxonomy" id="638574"/>
    <lineage>
        <taxon>Bacteria</taxon>
        <taxon>Bacillati</taxon>
        <taxon>Actinomycetota</taxon>
        <taxon>Actinomycetes</taxon>
        <taxon>Streptosporangiales</taxon>
        <taxon>Streptosporangiaceae</taxon>
        <taxon>Nonomuraea</taxon>
    </lineage>
</organism>
<gene>
    <name evidence="2" type="ORF">GCM10022419_044100</name>
</gene>
<name>A0ABP6WYF6_9ACTN</name>
<feature type="transmembrane region" description="Helical" evidence="1">
    <location>
        <begin position="714"/>
        <end position="734"/>
    </location>
</feature>
<keyword evidence="1" id="KW-1133">Transmembrane helix</keyword>
<feature type="transmembrane region" description="Helical" evidence="1">
    <location>
        <begin position="78"/>
        <end position="96"/>
    </location>
</feature>
<evidence type="ECO:0000313" key="2">
    <source>
        <dbReference type="EMBL" id="GAA3558660.1"/>
    </source>
</evidence>
<feature type="transmembrane region" description="Helical" evidence="1">
    <location>
        <begin position="876"/>
        <end position="893"/>
    </location>
</feature>
<dbReference type="Proteomes" id="UP001500630">
    <property type="component" value="Unassembled WGS sequence"/>
</dbReference>
<dbReference type="EMBL" id="BAABDQ010000008">
    <property type="protein sequence ID" value="GAA3558660.1"/>
    <property type="molecule type" value="Genomic_DNA"/>
</dbReference>
<feature type="transmembrane region" description="Helical" evidence="1">
    <location>
        <begin position="774"/>
        <end position="797"/>
    </location>
</feature>
<protein>
    <recommendedName>
        <fullName evidence="4">NACHT domain-containing protein</fullName>
    </recommendedName>
</protein>
<feature type="transmembrane region" description="Helical" evidence="1">
    <location>
        <begin position="41"/>
        <end position="66"/>
    </location>
</feature>
<sequence length="1034" mass="110407">MDTMTELLETPAAILALVTAVTGIVTFLFDSTGVAAEHPGAYQRITGAVLALAGGGAAAAACAWLAGRGLPPRWETGTYVACGALAFGLPVLGFGVRRIRRSAASEEIRRLKRLAGSVLDVLGKDAAKASVFDAPVYVALSVLRREGRTRRVPALRALAGTGEGVSILTGSVATGKSTVLRRLARTSCEEAVRRRRPRRVAVYVDLRDPKLMGGPPTPDTLRAHIAGTLGADSDVVRETAGSILRSPGSSRCQVLLLFDSIEALGPAGAEAAWDAIGRLVSDNARLRAVVATRDGALAAAEGRSSWRLTALGDRQRLAFMRAAGLPWPARTLRRLRERHHMARVLDSPLLFGLLCRRLARSPGALPGGLDGYRLVGETLAELLARADEQTWTAAADLARRMIGTDFLPPAEAAAVVPAPEPLDTLLAREVLRRPAPDLIGFRHQIFHEYFACRWLLARTVVPEAEALLADPAWRLPLVVALEQGSPEQAGGLLAAAERILADAAGDPDVIGDLRPYLDEEPGAHISRHGHDFRWPAGARQALTVLHESQVAIPGSIRALADRLIVSAVLFGTPVEQLAAVKLLPCLSAEAGSWVTQHVYLGQPALGRRLRLHGRLFDGDELPDDTTLALFDAPHVFAKLPPRARLEAVALTVSSKRVIARGLARGALVPEGDGSGTLAGTMRGLLSVLQRSAVMLLTIGGFVLSGALLTQDWPAVMVLGPLLAIPASFLVSGVLRSPQPEVLFGLGATAAIFALVFGLLSLLSLPGMFVEDPGAFAGALLIVAVVTWPGAMLLLTGLGSVPEGWHKVLPQLVLLRLAVPVAAERLRVWLPVVRAHLTFSVALRRIRRGLLPVLVVSSSVAALLLDLPGLPRAQHESLRGLIVGGVLALGWLVARIRDQLVSRRARLRFSAVVNRQKLTQEGLLGLLLAQNRPQDAHRMIGALAAERHQVLYPVRDVLADLAAGLSHVRRLVPADTRMHLSRDLWDYAPRFRTRGFTEWLIAFDSKHPGRLVWLAGQPGNKAAVAADRAASPPPS</sequence>